<dbReference type="InterPro" id="IPR026881">
    <property type="entry name" value="WYL_dom"/>
</dbReference>
<gene>
    <name evidence="4" type="ORF">KHM83_14795</name>
</gene>
<dbReference type="PANTHER" id="PTHR34580">
    <property type="match status" value="1"/>
</dbReference>
<dbReference type="InterPro" id="IPR057727">
    <property type="entry name" value="WCX_dom"/>
</dbReference>
<dbReference type="Pfam" id="PF08279">
    <property type="entry name" value="HTH_11"/>
    <property type="match status" value="1"/>
</dbReference>
<accession>A0ABS5PSA1</accession>
<evidence type="ECO:0000313" key="4">
    <source>
        <dbReference type="EMBL" id="MBS7527951.1"/>
    </source>
</evidence>
<dbReference type="PANTHER" id="PTHR34580:SF1">
    <property type="entry name" value="PROTEIN PAFC"/>
    <property type="match status" value="1"/>
</dbReference>
<evidence type="ECO:0000313" key="5">
    <source>
        <dbReference type="Proteomes" id="UP000746471"/>
    </source>
</evidence>
<feature type="domain" description="HTH deoR-type" evidence="3">
    <location>
        <begin position="2"/>
        <end position="61"/>
    </location>
</feature>
<dbReference type="InterPro" id="IPR013196">
    <property type="entry name" value="HTH_11"/>
</dbReference>
<sequence>MKIDRLVGIIITLLQKDKVTAPELAEKFEVSRRTINRDIEDLCKAGIPVMTAQGMYGGISIFEGYKIDRTVFNERELGAILTGLMSLDSVAQDSKYQKTIDKFGLEKHGIAAASHILIDLSSHYKNSLAPKIETIQAAIEARFEIAFTYYNHAGERVVTLDPYLIVFQWSSWYVLGVDHASNDFKLYKLNRLWQLACTDRQYAVKVIPQDKLAFHRYFTDEINAVIIFEESVKHRLVESYGPDSFTADENHKLRFECSFTNEAYLIEWVLSFGDQAVLLEPPAIREAIKTKLQKMMTVYTET</sequence>
<comment type="caution">
    <text evidence="4">The sequence shown here is derived from an EMBL/GenBank/DDBJ whole genome shotgun (WGS) entry which is preliminary data.</text>
</comment>
<keyword evidence="1" id="KW-0805">Transcription regulation</keyword>
<dbReference type="SUPFAM" id="SSF46785">
    <property type="entry name" value="Winged helix' DNA-binding domain"/>
    <property type="match status" value="1"/>
</dbReference>
<dbReference type="InterPro" id="IPR001034">
    <property type="entry name" value="DeoR_HTH"/>
</dbReference>
<reference evidence="4 5" key="1">
    <citation type="submission" date="2021-05" db="EMBL/GenBank/DDBJ databases">
        <title>Fusibacter ferrireducens sp. nov., an anaerobic, sulfur- and Fe-reducing bacterium isolated from the mangrove sediment.</title>
        <authorList>
            <person name="Qiu D."/>
        </authorList>
    </citation>
    <scope>NUCLEOTIDE SEQUENCE [LARGE SCALE GENOMIC DNA]</scope>
    <source>
        <strain evidence="4 5">DSM 12116</strain>
    </source>
</reference>
<dbReference type="Proteomes" id="UP000746471">
    <property type="component" value="Unassembled WGS sequence"/>
</dbReference>
<evidence type="ECO:0000256" key="2">
    <source>
        <dbReference type="ARBA" id="ARBA00023163"/>
    </source>
</evidence>
<dbReference type="PIRSF" id="PIRSF016838">
    <property type="entry name" value="PafC"/>
    <property type="match status" value="1"/>
</dbReference>
<dbReference type="InterPro" id="IPR051534">
    <property type="entry name" value="CBASS_pafABC_assoc_protein"/>
</dbReference>
<proteinExistence type="predicted"/>
<dbReference type="Pfam" id="PF13280">
    <property type="entry name" value="WYL"/>
    <property type="match status" value="1"/>
</dbReference>
<evidence type="ECO:0000256" key="1">
    <source>
        <dbReference type="ARBA" id="ARBA00023015"/>
    </source>
</evidence>
<name>A0ABS5PSA1_9FIRM</name>
<dbReference type="InterPro" id="IPR036388">
    <property type="entry name" value="WH-like_DNA-bd_sf"/>
</dbReference>
<keyword evidence="2" id="KW-0804">Transcription</keyword>
<keyword evidence="5" id="KW-1185">Reference proteome</keyword>
<dbReference type="RefSeq" id="WP_213237813.1">
    <property type="nucleotide sequence ID" value="NZ_JAHBCL010000028.1"/>
</dbReference>
<evidence type="ECO:0000259" key="3">
    <source>
        <dbReference type="PROSITE" id="PS51000"/>
    </source>
</evidence>
<dbReference type="InterPro" id="IPR028349">
    <property type="entry name" value="PafC-like"/>
</dbReference>
<dbReference type="Gene3D" id="1.10.10.10">
    <property type="entry name" value="Winged helix-like DNA-binding domain superfamily/Winged helix DNA-binding domain"/>
    <property type="match status" value="1"/>
</dbReference>
<dbReference type="PROSITE" id="PS51000">
    <property type="entry name" value="HTH_DEOR_2"/>
    <property type="match status" value="1"/>
</dbReference>
<dbReference type="Pfam" id="PF25583">
    <property type="entry name" value="WCX"/>
    <property type="match status" value="1"/>
</dbReference>
<dbReference type="InterPro" id="IPR036390">
    <property type="entry name" value="WH_DNA-bd_sf"/>
</dbReference>
<organism evidence="4 5">
    <name type="scientific">Fusibacter paucivorans</name>
    <dbReference type="NCBI Taxonomy" id="76009"/>
    <lineage>
        <taxon>Bacteria</taxon>
        <taxon>Bacillati</taxon>
        <taxon>Bacillota</taxon>
        <taxon>Clostridia</taxon>
        <taxon>Eubacteriales</taxon>
        <taxon>Eubacteriales Family XII. Incertae Sedis</taxon>
        <taxon>Fusibacter</taxon>
    </lineage>
</organism>
<dbReference type="EMBL" id="JAHBCL010000028">
    <property type="protein sequence ID" value="MBS7527951.1"/>
    <property type="molecule type" value="Genomic_DNA"/>
</dbReference>
<protein>
    <submittedName>
        <fullName evidence="4">YafY family transcriptional regulator</fullName>
    </submittedName>
</protein>
<dbReference type="PROSITE" id="PS52050">
    <property type="entry name" value="WYL"/>
    <property type="match status" value="1"/>
</dbReference>